<evidence type="ECO:0000313" key="2">
    <source>
        <dbReference type="EMBL" id="ACZ41378.1"/>
    </source>
</evidence>
<keyword evidence="1" id="KW-0812">Transmembrane</keyword>
<evidence type="ECO:0000313" key="3">
    <source>
        <dbReference type="Proteomes" id="UP000000323"/>
    </source>
</evidence>
<dbReference type="KEGG" id="ttr:Tter_0457"/>
<evidence type="ECO:0000256" key="1">
    <source>
        <dbReference type="SAM" id="Phobius"/>
    </source>
</evidence>
<feature type="transmembrane region" description="Helical" evidence="1">
    <location>
        <begin position="47"/>
        <end position="69"/>
    </location>
</feature>
<reference evidence="3" key="1">
    <citation type="journal article" date="2010" name="Stand. Genomic Sci.">
        <title>Complete genome sequence of 'Thermobaculum terrenum' type strain (YNP1).</title>
        <authorList>
            <person name="Kiss H."/>
            <person name="Cleland D."/>
            <person name="Lapidus A."/>
            <person name="Lucas S."/>
            <person name="Glavina Del Rio T."/>
            <person name="Nolan M."/>
            <person name="Tice H."/>
            <person name="Han C."/>
            <person name="Goodwin L."/>
            <person name="Pitluck S."/>
            <person name="Liolios K."/>
            <person name="Ivanova N."/>
            <person name="Mavromatis K."/>
            <person name="Ovchinnikova G."/>
            <person name="Pati A."/>
            <person name="Chen A."/>
            <person name="Palaniappan K."/>
            <person name="Land M."/>
            <person name="Hauser L."/>
            <person name="Chang Y."/>
            <person name="Jeffries C."/>
            <person name="Lu M."/>
            <person name="Brettin T."/>
            <person name="Detter J."/>
            <person name="Goker M."/>
            <person name="Tindall B."/>
            <person name="Beck B."/>
            <person name="McDermott T."/>
            <person name="Woyke T."/>
            <person name="Bristow J."/>
            <person name="Eisen J."/>
            <person name="Markowitz V."/>
            <person name="Hugenholtz P."/>
            <person name="Kyrpides N."/>
            <person name="Klenk H."/>
            <person name="Cheng J."/>
        </authorList>
    </citation>
    <scope>NUCLEOTIDE SEQUENCE [LARGE SCALE GENOMIC DNA]</scope>
    <source>
        <strain evidence="3">ATCC BAA-798 / YNP1</strain>
    </source>
</reference>
<dbReference type="HOGENOM" id="CLU_2653339_0_0_0"/>
<name>D1CEM2_THET1</name>
<proteinExistence type="predicted"/>
<dbReference type="AlphaFoldDB" id="D1CEM2"/>
<gene>
    <name evidence="2" type="ordered locus">Tter_0457</name>
</gene>
<dbReference type="RefSeq" id="WP_012874413.1">
    <property type="nucleotide sequence ID" value="NC_013525.1"/>
</dbReference>
<keyword evidence="1" id="KW-1133">Transmembrane helix</keyword>
<keyword evidence="1" id="KW-0472">Membrane</keyword>
<protein>
    <submittedName>
        <fullName evidence="2">Uncharacterized protein</fullName>
    </submittedName>
</protein>
<dbReference type="EMBL" id="CP001825">
    <property type="protein sequence ID" value="ACZ41378.1"/>
    <property type="molecule type" value="Genomic_DNA"/>
</dbReference>
<dbReference type="STRING" id="525904.Tter_0457"/>
<feature type="transmembrane region" description="Helical" evidence="1">
    <location>
        <begin position="7"/>
        <end position="27"/>
    </location>
</feature>
<organism evidence="2 3">
    <name type="scientific">Thermobaculum terrenum (strain ATCC BAA-798 / CCMEE 7001 / YNP1)</name>
    <dbReference type="NCBI Taxonomy" id="525904"/>
    <lineage>
        <taxon>Bacteria</taxon>
        <taxon>Bacillati</taxon>
        <taxon>Chloroflexota</taxon>
        <taxon>Chloroflexia</taxon>
        <taxon>Candidatus Thermobaculales</taxon>
        <taxon>Candidatus Thermobaculaceae</taxon>
        <taxon>Thermobaculum</taxon>
    </lineage>
</organism>
<accession>D1CEM2</accession>
<dbReference type="Proteomes" id="UP000000323">
    <property type="component" value="Chromosome 1"/>
</dbReference>
<keyword evidence="3" id="KW-1185">Reference proteome</keyword>
<sequence length="76" mass="8291">MSIRDVVLIILGIALAIFVVLMTYITILGVMGHGIMASLMHRTDGVMFFVMAAFPIFGVLLVLILAIWLSKREGGL</sequence>